<dbReference type="Gene3D" id="1.10.1200.10">
    <property type="entry name" value="ACP-like"/>
    <property type="match status" value="2"/>
</dbReference>
<dbReference type="InterPro" id="IPR025110">
    <property type="entry name" value="AMP-bd_C"/>
</dbReference>
<evidence type="ECO:0000256" key="1">
    <source>
        <dbReference type="ARBA" id="ARBA00022450"/>
    </source>
</evidence>
<dbReference type="InterPro" id="IPR000873">
    <property type="entry name" value="AMP-dep_synth/lig_dom"/>
</dbReference>
<proteinExistence type="predicted"/>
<dbReference type="InterPro" id="IPR001227">
    <property type="entry name" value="Ac_transferase_dom_sf"/>
</dbReference>
<evidence type="ECO:0000259" key="6">
    <source>
        <dbReference type="PROSITE" id="PS50075"/>
    </source>
</evidence>
<dbReference type="Pfam" id="PF08659">
    <property type="entry name" value="KR"/>
    <property type="match status" value="2"/>
</dbReference>
<dbReference type="InterPro" id="IPR036736">
    <property type="entry name" value="ACP-like_sf"/>
</dbReference>
<dbReference type="SUPFAM" id="SSF52151">
    <property type="entry name" value="FabD/lysophospholipase-like"/>
    <property type="match status" value="1"/>
</dbReference>
<dbReference type="Pfam" id="PF00501">
    <property type="entry name" value="AMP-binding"/>
    <property type="match status" value="1"/>
</dbReference>
<dbReference type="InterPro" id="IPR016036">
    <property type="entry name" value="Malonyl_transacylase_ACP-bd"/>
</dbReference>
<dbReference type="PROSITE" id="PS52004">
    <property type="entry name" value="KS3_2"/>
    <property type="match status" value="1"/>
</dbReference>
<dbReference type="SMART" id="SM00827">
    <property type="entry name" value="PKS_AT"/>
    <property type="match status" value="1"/>
</dbReference>
<dbReference type="InterPro" id="IPR020845">
    <property type="entry name" value="AMP-binding_CS"/>
</dbReference>
<dbReference type="InterPro" id="IPR032821">
    <property type="entry name" value="PKS_assoc"/>
</dbReference>
<dbReference type="InterPro" id="IPR036291">
    <property type="entry name" value="NAD(P)-bd_dom_sf"/>
</dbReference>
<dbReference type="InterPro" id="IPR016035">
    <property type="entry name" value="Acyl_Trfase/lysoPLipase"/>
</dbReference>
<evidence type="ECO:0000313" key="9">
    <source>
        <dbReference type="Proteomes" id="UP001519654"/>
    </source>
</evidence>
<dbReference type="SMART" id="SM00823">
    <property type="entry name" value="PKS_PP"/>
    <property type="match status" value="2"/>
</dbReference>
<evidence type="ECO:0000256" key="2">
    <source>
        <dbReference type="ARBA" id="ARBA00022553"/>
    </source>
</evidence>
<keyword evidence="4" id="KW-0012">Acyltransferase</keyword>
<dbReference type="InterPro" id="IPR042099">
    <property type="entry name" value="ANL_N_sf"/>
</dbReference>
<dbReference type="Pfam" id="PF22953">
    <property type="entry name" value="SpnB_Rossmann"/>
    <property type="match status" value="1"/>
</dbReference>
<sequence>MLRAELIRPLCEIVREHAVQRPRKVAFADRRREVTYGELERRTRRLAGHLSGLWLQPGDRAMIFLGNRVEVVEAFVAVSRAGGVVVPFNPAASGAELAYALDDSGARVIITDAAHLDQVRRLLPGRSHLRVVVTGPESLPRTGSRGLLSFEELATTEPAAPPRDDQGLDDPAYMLYTSGTTGNPKGVISTQRSCQWSIAACYAPIVGLNEDDKVLWPLPLHHSLAHILCVLGVTTVGATARLLDSFTPQDILGALREDRYTFMAGVPAMYHYLVGAAAAASASEPLDVSSLRLCLTAGSICPGALRDSFEQTFGVPLIDGYGSTETCGLMAVNWPTGARVDGSCGLPVPGLGLRVVDPETGLDVPAGTEGEVWVRGPSLMLGYHNQPEATAEATAGGWYHTGDLARGNEFGYLTITGRSRELIIRSGENMHPAEIEEVLLSVPGVADAAVVGRPHDVLGEVPIAFVVPGPSGFDAEELFAACRDRLSGFKVPEELYEIDEIPRTSSGKITRHLLLDRPARLRAAASGQHESLLRIAWSPLPSTPLSSVAAAADGSDVSVVSLAPAGFTTAVEARREVTGVIEAWLHDQDPSAVRLVLVTRGAVSTGDGEPIGDLAHASAWGLLRAVQAEHPDRIQIVDVDDDPSPELLAEAVATGEPQIAVRGGIALVPRLTRVSTAVDSGAGPRLDPRGTVVIAGATGPRGVELVKHLVTAYRAKHLLLLGPSDDTTARLMADLHELGAKPVLADCDVTDRVALQAALGKTRRPVTAVVHGDAEWRTGFDAIATGVANLHELTADADLAAFVLLGSVPGALGRPRHPEEAATAAYLDAFARFRRDRGLPATSVAWDTSLPVPDCLALFDLAARMDLAGCVVLRLAGLDLVDDGTVPLLLRDLVDLTPRPHLDEQEQSELRAQLAARPASVILGLVQRAAAEVLGMPVDGRTAGRTFRELGVTSVGAVQLRDRLIAATGLTLPGAVVFDYPTVEALAGHLRAALLGRADEPEPIDLGAGVPDEPIAVVGMACRFPGGIRTPEDLWQLVGAGGEALGEFPADRGWDLDTLHAGASATRVGGFLPDAAEFDAEFFGISPREALAMDPQQRLVLETTWELAERAGIDPRSLRGTRTGVFAGVMYHDYGADLPAPPTGTEAYWGIGTAGSVVSGRVAYTLGLEGPAVSVDTACSSSLVALHLAGQALRAGECDLAMAGGVTVMSTPRTFIEFTQQGGLAADGRCKAFSEDADGTGWSEGVGFLLLERLSDAERNGHEVLAVLRGSAVNQDGASNGLTAPNGPSQQRVIRQALASAGLRSADVDVVEAHGTGTSLGDPIEAQALLSTYGRDRSSPLLLGSVKSNIGHTQAAAGVAGVIKMVQAMRHGVVPRTLHASSPSSHVDWASGAVELAVDSTPWPSVDRPRRAGVSAFGISGTNAHVILEQASSSSSSSLSSEPPAWVPLVVSAASTPALDAQIASLSGEDAYDVGFSLATGRAHLEHRAALVAGPDGLTEVARGVATGDTLAVLFAGQGSQREGMGRTLHARFPAFAAAYDEVLTRLDIGDDLDRTGNAQPAIFALEVALFRLASSLGVKPDYLAGHSIGEIAAAHVAGILSLDDACTLVSARARLMQALPAGGAMVAVRASEAEVLPLLTANVSLAAVNGPASVVVSGAEDEVQAVLDRLGRESTRLNVSHAFHSPLMTPMLADFAAVVAELTFHPPVIPVVAAGDMTSPQFWVDHVRDAVRFADTVTRLVDEGVGTFLELGPRAVLTPLVAELAPAAVAVPMLRKDTDEELSVVTALGRLHVAGVPIDWAAFFPGARRVSLPTYPFQRRRFWPEAPARAVAGGDDAFWSLVDNGGLGAALRVDASVEGVLRPALTSWRDRQRRHSTVDGWCYRESWQRLEPAAGSGAAGPSAGAPGASAGAAGASAGAAGASVGSRPAAFDNGIGSGPAGRWLVVVPDAETEVPLPDAVPREVVVFGDPTRARHRDPVTAFDQGSGGEDFAGVLSLLAMPAAHPGGLTRTIELIQALGAAGIDAPLWCVTRGAVAAAPGDVVSSPDSTAVWGLGRVAALEFPRRWGGLIDLPSATPLSAGASSTTSSSAGAPAASLSTGDMSAGDMSATDAIARVLAGACAGEDQIALRGGTAYGRRLVRASAATPGNKPWRSRGTVLVTGGTGGLGGRVARWLAGRGAEHLVLVSRRGPGADGADKLRTDLEGLGVKVTLAACDVADRDALAALLAEHPVDAVFHAAGVDTGDGPIETLDSASLAALVRAKATAAQNLHELAGDLDAFVMFSSGAATWGSGGQPGYSAANAFLDGLAQQRRAEGRPAVSIAWGAWAGAGLASDPAVAAAMRRRGVLPMDPDLALLAMRRALEEDAVTLTVADIDWDRFVPGFTTARPSALLSGFVTAAPAPSAGTPRHFSGREVEDLVRAEVAAVLGHDTGAAIGLDKSFRDQGFDSMTAVEVRNRLHKATGLDLPPSLVYDHPTPRAVATYLLSNLGGGEAVGTPTAELERFETALAGADGADRQMLATRLENILAGLRAQPAARKPEADISTASVDDLFAIIDEELQDFA</sequence>
<keyword evidence="3" id="KW-0808">Transferase</keyword>
<feature type="domain" description="Carrier" evidence="6">
    <location>
        <begin position="2415"/>
        <end position="2490"/>
    </location>
</feature>
<dbReference type="InterPro" id="IPR014030">
    <property type="entry name" value="Ketoacyl_synth_N"/>
</dbReference>
<dbReference type="Pfam" id="PF00698">
    <property type="entry name" value="Acyl_transf_1"/>
    <property type="match status" value="1"/>
</dbReference>
<dbReference type="InterPro" id="IPR055123">
    <property type="entry name" value="SpnB-like_Rossmann"/>
</dbReference>
<dbReference type="InterPro" id="IPR009081">
    <property type="entry name" value="PP-bd_ACP"/>
</dbReference>
<feature type="region of interest" description="Disordered" evidence="5">
    <location>
        <begin position="2081"/>
        <end position="2101"/>
    </location>
</feature>
<dbReference type="SUPFAM" id="SSF51735">
    <property type="entry name" value="NAD(P)-binding Rossmann-fold domains"/>
    <property type="match status" value="4"/>
</dbReference>
<evidence type="ECO:0000256" key="5">
    <source>
        <dbReference type="SAM" id="MobiDB-lite"/>
    </source>
</evidence>
<dbReference type="EMBL" id="JAHKKG010000003">
    <property type="protein sequence ID" value="MBU2663850.1"/>
    <property type="molecule type" value="Genomic_DNA"/>
</dbReference>
<dbReference type="SMART" id="SM01294">
    <property type="entry name" value="PKS_PP_betabranch"/>
    <property type="match status" value="2"/>
</dbReference>
<name>A0ABS5YK54_9ACTN</name>
<evidence type="ECO:0000259" key="7">
    <source>
        <dbReference type="PROSITE" id="PS52004"/>
    </source>
</evidence>
<keyword evidence="9" id="KW-1185">Reference proteome</keyword>
<dbReference type="InterPro" id="IPR016039">
    <property type="entry name" value="Thiolase-like"/>
</dbReference>
<dbReference type="CDD" id="cd08956">
    <property type="entry name" value="KR_3_FAS_SDR_x"/>
    <property type="match status" value="1"/>
</dbReference>
<dbReference type="Pfam" id="PF02801">
    <property type="entry name" value="Ketoacyl-synt_C"/>
    <property type="match status" value="1"/>
</dbReference>
<dbReference type="PROSITE" id="PS50075">
    <property type="entry name" value="CARRIER"/>
    <property type="match status" value="2"/>
</dbReference>
<dbReference type="Gene3D" id="3.40.47.10">
    <property type="match status" value="1"/>
</dbReference>
<dbReference type="InterPro" id="IPR057326">
    <property type="entry name" value="KR_dom"/>
</dbReference>
<comment type="caution">
    <text evidence="8">The sequence shown here is derived from an EMBL/GenBank/DDBJ whole genome shotgun (WGS) entry which is preliminary data.</text>
</comment>
<dbReference type="Gene3D" id="3.30.300.30">
    <property type="match status" value="1"/>
</dbReference>
<evidence type="ECO:0000256" key="3">
    <source>
        <dbReference type="ARBA" id="ARBA00022679"/>
    </source>
</evidence>
<dbReference type="SUPFAM" id="SSF55048">
    <property type="entry name" value="Probable ACP-binding domain of malonyl-CoA ACP transacylase"/>
    <property type="match status" value="1"/>
</dbReference>
<dbReference type="SUPFAM" id="SSF47336">
    <property type="entry name" value="ACP-like"/>
    <property type="match status" value="2"/>
</dbReference>
<dbReference type="InterPro" id="IPR045851">
    <property type="entry name" value="AMP-bd_C_sf"/>
</dbReference>
<dbReference type="Gene3D" id="3.40.366.10">
    <property type="entry name" value="Malonyl-Coenzyme A Acyl Carrier Protein, domain 2"/>
    <property type="match status" value="1"/>
</dbReference>
<protein>
    <submittedName>
        <fullName evidence="8">SDR family NAD(P)-dependent oxidoreductase</fullName>
    </submittedName>
</protein>
<evidence type="ECO:0000313" key="8">
    <source>
        <dbReference type="EMBL" id="MBU2663850.1"/>
    </source>
</evidence>
<dbReference type="InterPro" id="IPR014031">
    <property type="entry name" value="Ketoacyl_synth_C"/>
</dbReference>
<dbReference type="Gene3D" id="3.40.50.720">
    <property type="entry name" value="NAD(P)-binding Rossmann-like Domain"/>
    <property type="match status" value="2"/>
</dbReference>
<dbReference type="InterPro" id="IPR014043">
    <property type="entry name" value="Acyl_transferase_dom"/>
</dbReference>
<gene>
    <name evidence="8" type="ORF">KOI35_10050</name>
</gene>
<dbReference type="PANTHER" id="PTHR43775:SF51">
    <property type="entry name" value="INACTIVE PHENOLPHTHIOCEROL SYNTHESIS POLYKETIDE SYNTHASE TYPE I PKS1-RELATED"/>
    <property type="match status" value="1"/>
</dbReference>
<dbReference type="InterPro" id="IPR020841">
    <property type="entry name" value="PKS_Beta-ketoAc_synthase_dom"/>
</dbReference>
<keyword evidence="1" id="KW-0596">Phosphopantetheine</keyword>
<dbReference type="InterPro" id="IPR020806">
    <property type="entry name" value="PKS_PP-bd"/>
</dbReference>
<dbReference type="PROSITE" id="PS00455">
    <property type="entry name" value="AMP_BINDING"/>
    <property type="match status" value="1"/>
</dbReference>
<accession>A0ABS5YK54</accession>
<dbReference type="InterPro" id="IPR050091">
    <property type="entry name" value="PKS_NRPS_Biosynth_Enz"/>
</dbReference>
<dbReference type="SMART" id="SM00822">
    <property type="entry name" value="PKS_KR"/>
    <property type="match status" value="2"/>
</dbReference>
<keyword evidence="2" id="KW-0597">Phosphoprotein</keyword>
<dbReference type="SUPFAM" id="SSF53901">
    <property type="entry name" value="Thiolase-like"/>
    <property type="match status" value="1"/>
</dbReference>
<dbReference type="Gene3D" id="3.30.70.3290">
    <property type="match status" value="1"/>
</dbReference>
<organism evidence="8 9">
    <name type="scientific">Paractinoplanes bogorensis</name>
    <dbReference type="NCBI Taxonomy" id="1610840"/>
    <lineage>
        <taxon>Bacteria</taxon>
        <taxon>Bacillati</taxon>
        <taxon>Actinomycetota</taxon>
        <taxon>Actinomycetes</taxon>
        <taxon>Micromonosporales</taxon>
        <taxon>Micromonosporaceae</taxon>
        <taxon>Paractinoplanes</taxon>
    </lineage>
</organism>
<dbReference type="Proteomes" id="UP001519654">
    <property type="component" value="Unassembled WGS sequence"/>
</dbReference>
<dbReference type="Gene3D" id="3.40.50.12780">
    <property type="entry name" value="N-terminal domain of ligase-like"/>
    <property type="match status" value="1"/>
</dbReference>
<dbReference type="CDD" id="cd00833">
    <property type="entry name" value="PKS"/>
    <property type="match status" value="1"/>
</dbReference>
<dbReference type="PROSITE" id="PS00606">
    <property type="entry name" value="KS3_1"/>
    <property type="match status" value="1"/>
</dbReference>
<dbReference type="InterPro" id="IPR013968">
    <property type="entry name" value="PKS_KR"/>
</dbReference>
<dbReference type="SUPFAM" id="SSF56801">
    <property type="entry name" value="Acetyl-CoA synthetase-like"/>
    <property type="match status" value="1"/>
</dbReference>
<dbReference type="Pfam" id="PF00109">
    <property type="entry name" value="ketoacyl-synt"/>
    <property type="match status" value="1"/>
</dbReference>
<feature type="domain" description="Ketosynthase family 3 (KS3)" evidence="7">
    <location>
        <begin position="1012"/>
        <end position="1430"/>
    </location>
</feature>
<dbReference type="Pfam" id="PF13193">
    <property type="entry name" value="AMP-binding_C"/>
    <property type="match status" value="1"/>
</dbReference>
<dbReference type="CDD" id="cd08952">
    <property type="entry name" value="KR_1_SDR_x"/>
    <property type="match status" value="1"/>
</dbReference>
<dbReference type="PANTHER" id="PTHR43775">
    <property type="entry name" value="FATTY ACID SYNTHASE"/>
    <property type="match status" value="1"/>
</dbReference>
<feature type="domain" description="Carrier" evidence="6">
    <location>
        <begin position="920"/>
        <end position="994"/>
    </location>
</feature>
<dbReference type="SMART" id="SM00825">
    <property type="entry name" value="PKS_KS"/>
    <property type="match status" value="1"/>
</dbReference>
<dbReference type="InterPro" id="IPR018201">
    <property type="entry name" value="Ketoacyl_synth_AS"/>
</dbReference>
<reference evidence="8 9" key="1">
    <citation type="submission" date="2021-06" db="EMBL/GenBank/DDBJ databases">
        <title>Actinoplanes lichenicola sp. nov., and Actinoplanes ovalisporus sp. nov., isolated from lichen in Thailand.</title>
        <authorList>
            <person name="Saeng-In P."/>
            <person name="Kanchanasin P."/>
            <person name="Yuki M."/>
            <person name="Kudo T."/>
            <person name="Ohkuma M."/>
            <person name="Phongsopitanun W."/>
            <person name="Tanasupawat S."/>
        </authorList>
    </citation>
    <scope>NUCLEOTIDE SEQUENCE [LARGE SCALE GENOMIC DNA]</scope>
    <source>
        <strain evidence="8 9">NBRC 110975</strain>
    </source>
</reference>
<feature type="region of interest" description="Disordered" evidence="5">
    <location>
        <begin position="1894"/>
        <end position="1920"/>
    </location>
</feature>
<dbReference type="RefSeq" id="WP_215785885.1">
    <property type="nucleotide sequence ID" value="NZ_JAHKKG010000003.1"/>
</dbReference>
<dbReference type="Pfam" id="PF16197">
    <property type="entry name" value="KAsynt_C_assoc"/>
    <property type="match status" value="1"/>
</dbReference>
<dbReference type="Pfam" id="PF00550">
    <property type="entry name" value="PP-binding"/>
    <property type="match status" value="2"/>
</dbReference>
<evidence type="ECO:0000256" key="4">
    <source>
        <dbReference type="ARBA" id="ARBA00023315"/>
    </source>
</evidence>